<reference evidence="1" key="1">
    <citation type="journal article" date="2018" name="Genome Biol.">
        <title>SKESA: strategic k-mer extension for scrupulous assemblies.</title>
        <authorList>
            <person name="Souvorov A."/>
            <person name="Agarwala R."/>
            <person name="Lipman D.J."/>
        </authorList>
    </citation>
    <scope>NUCLEOTIDE SEQUENCE</scope>
    <source>
        <strain evidence="1">MA.0308R5284</strain>
    </source>
</reference>
<dbReference type="CDD" id="cd11586">
    <property type="entry name" value="VbhA_like"/>
    <property type="match status" value="1"/>
</dbReference>
<evidence type="ECO:0000313" key="1">
    <source>
        <dbReference type="EMBL" id="HAF8524066.1"/>
    </source>
</evidence>
<dbReference type="InterPro" id="IPR043038">
    <property type="entry name" value="VbhA_sf"/>
</dbReference>
<dbReference type="InterPro" id="IPR033788">
    <property type="entry name" value="VbhA-like"/>
</dbReference>
<dbReference type="Gene3D" id="1.10.8.1050">
    <property type="entry name" value="Antitoxin VbhA-like"/>
    <property type="match status" value="1"/>
</dbReference>
<organism evidence="1">
    <name type="scientific">Salmonella enterica</name>
    <name type="common">Salmonella choleraesuis</name>
    <dbReference type="NCBI Taxonomy" id="28901"/>
    <lineage>
        <taxon>Bacteria</taxon>
        <taxon>Pseudomonadati</taxon>
        <taxon>Pseudomonadota</taxon>
        <taxon>Gammaproteobacteria</taxon>
        <taxon>Enterobacterales</taxon>
        <taxon>Enterobacteriaceae</taxon>
        <taxon>Salmonella</taxon>
    </lineage>
</organism>
<dbReference type="AlphaFoldDB" id="A0A754DHB3"/>
<gene>
    <name evidence="1" type="ORF">G5U86_004976</name>
</gene>
<accession>A0A754DHB3</accession>
<protein>
    <submittedName>
        <fullName evidence="1">Antitoxin VbhA family protein</fullName>
    </submittedName>
</protein>
<proteinExistence type="predicted"/>
<name>A0A754DHB3_SALER</name>
<dbReference type="EMBL" id="DAAWME010000051">
    <property type="protein sequence ID" value="HAF8524066.1"/>
    <property type="molecule type" value="Genomic_DNA"/>
</dbReference>
<reference evidence="1" key="2">
    <citation type="submission" date="2020-02" db="EMBL/GenBank/DDBJ databases">
        <authorList>
            <consortium name="NCBI Pathogen Detection Project"/>
        </authorList>
    </citation>
    <scope>NUCLEOTIDE SEQUENCE</scope>
    <source>
        <strain evidence="1">MA.0308R5284</strain>
    </source>
</reference>
<sequence>MNSNFITETEKLSREKAVRAAIDNNRLEGLEPSQEFIDRGLTLSGTKTHVKGFWS</sequence>
<comment type="caution">
    <text evidence="1">The sequence shown here is derived from an EMBL/GenBank/DDBJ whole genome shotgun (WGS) entry which is preliminary data.</text>
</comment>